<dbReference type="Gene3D" id="3.40.50.300">
    <property type="entry name" value="P-loop containing nucleotide triphosphate hydrolases"/>
    <property type="match status" value="1"/>
</dbReference>
<dbReference type="InterPro" id="IPR017871">
    <property type="entry name" value="ABC_transporter-like_CS"/>
</dbReference>
<feature type="transmembrane region" description="Helical" evidence="6">
    <location>
        <begin position="52"/>
        <end position="73"/>
    </location>
</feature>
<organism evidence="9 10">
    <name type="scientific">Leucobacter iarius</name>
    <dbReference type="NCBI Taxonomy" id="333963"/>
    <lineage>
        <taxon>Bacteria</taxon>
        <taxon>Bacillati</taxon>
        <taxon>Actinomycetota</taxon>
        <taxon>Actinomycetes</taxon>
        <taxon>Micrococcales</taxon>
        <taxon>Microbacteriaceae</taxon>
        <taxon>Leucobacter</taxon>
    </lineage>
</organism>
<feature type="region of interest" description="Disordered" evidence="5">
    <location>
        <begin position="525"/>
        <end position="544"/>
    </location>
</feature>
<evidence type="ECO:0000256" key="3">
    <source>
        <dbReference type="ARBA" id="ARBA00022989"/>
    </source>
</evidence>
<dbReference type="InterPro" id="IPR039421">
    <property type="entry name" value="Type_1_exporter"/>
</dbReference>
<sequence length="544" mass="56516">MLRLALLREGRGSRLAWGAVGLMAHQACETAVPVLIGVIVDRAIGPSDPVALLVWLAVLGGVFAVLTASYQAASLGMVRVYGHGEHALRQLAVARVLHPHRLRRRRADGEVLSIVTSDTYRVAGVSWSIVEQAATVAAVLVSSGVLLAISVPLGLGVLLGAALVLVVMQALARPLERIGMTEQASVARASEVAADTLAGLRTVHGLGAQGEAVARYGTASEASRRGAVAAARMLLTYQAVSRAVSVSYLAALALAAAWLAVDGRITPGQLVTVVGLAQFLQASLDHVGTFGANWAHKRASTRRLHALAAESYALPVTHAADDSAEAVPAGPESEPLRWDPAEGPAILLRSGSGLVGLRVRTAAAAREASDRLGFRRAPGPGELRVGGHDAPRLGPHRYAARIVAPPHDAVLFSGSLRDNVSCGGPVDPELLRAAALEDVVDQLGGLDGDIGERGARLSGGQRQRVLLARALHAGGDAVVLDEPTTALDPVTEQRVAERLAGLGRPILVITGSRVLLDSCATVVERGAPEPPEYPERPMTAGAPR</sequence>
<keyword evidence="4 6" id="KW-0472">Membrane</keyword>
<dbReference type="EMBL" id="BAAAOB010000001">
    <property type="protein sequence ID" value="GAA1782442.1"/>
    <property type="molecule type" value="Genomic_DNA"/>
</dbReference>
<evidence type="ECO:0000256" key="4">
    <source>
        <dbReference type="ARBA" id="ARBA00023136"/>
    </source>
</evidence>
<evidence type="ECO:0000259" key="7">
    <source>
        <dbReference type="PROSITE" id="PS50893"/>
    </source>
</evidence>
<dbReference type="PROSITE" id="PS50929">
    <property type="entry name" value="ABC_TM1F"/>
    <property type="match status" value="1"/>
</dbReference>
<name>A0ABP4XHS5_9MICO</name>
<dbReference type="SUPFAM" id="SSF90123">
    <property type="entry name" value="ABC transporter transmembrane region"/>
    <property type="match status" value="1"/>
</dbReference>
<dbReference type="SUPFAM" id="SSF52540">
    <property type="entry name" value="P-loop containing nucleoside triphosphate hydrolases"/>
    <property type="match status" value="1"/>
</dbReference>
<evidence type="ECO:0000256" key="6">
    <source>
        <dbReference type="SAM" id="Phobius"/>
    </source>
</evidence>
<dbReference type="InterPro" id="IPR003439">
    <property type="entry name" value="ABC_transporter-like_ATP-bd"/>
</dbReference>
<protein>
    <submittedName>
        <fullName evidence="9">ABC transporter ATP-binding protein</fullName>
    </submittedName>
</protein>
<comment type="subcellular location">
    <subcellularLocation>
        <location evidence="1">Cell membrane</location>
        <topology evidence="1">Multi-pass membrane protein</topology>
    </subcellularLocation>
</comment>
<evidence type="ECO:0000256" key="2">
    <source>
        <dbReference type="ARBA" id="ARBA00022692"/>
    </source>
</evidence>
<dbReference type="CDD" id="cd07346">
    <property type="entry name" value="ABC_6TM_exporters"/>
    <property type="match status" value="1"/>
</dbReference>
<dbReference type="PROSITE" id="PS00211">
    <property type="entry name" value="ABC_TRANSPORTER_1"/>
    <property type="match status" value="1"/>
</dbReference>
<evidence type="ECO:0000256" key="5">
    <source>
        <dbReference type="SAM" id="MobiDB-lite"/>
    </source>
</evidence>
<keyword evidence="9" id="KW-0547">Nucleotide-binding</keyword>
<keyword evidence="2 6" id="KW-0812">Transmembrane</keyword>
<dbReference type="PANTHER" id="PTHR24221">
    <property type="entry name" value="ATP-BINDING CASSETTE SUB-FAMILY B"/>
    <property type="match status" value="1"/>
</dbReference>
<dbReference type="PANTHER" id="PTHR24221:SF654">
    <property type="entry name" value="ATP-BINDING CASSETTE SUB-FAMILY B MEMBER 6"/>
    <property type="match status" value="1"/>
</dbReference>
<dbReference type="Pfam" id="PF00005">
    <property type="entry name" value="ABC_tran"/>
    <property type="match status" value="1"/>
</dbReference>
<feature type="domain" description="ABC transporter" evidence="7">
    <location>
        <begin position="314"/>
        <end position="544"/>
    </location>
</feature>
<dbReference type="Gene3D" id="1.20.1560.10">
    <property type="entry name" value="ABC transporter type 1, transmembrane domain"/>
    <property type="match status" value="1"/>
</dbReference>
<evidence type="ECO:0000313" key="10">
    <source>
        <dbReference type="Proteomes" id="UP001500851"/>
    </source>
</evidence>
<dbReference type="InterPro" id="IPR011527">
    <property type="entry name" value="ABC1_TM_dom"/>
</dbReference>
<keyword evidence="10" id="KW-1185">Reference proteome</keyword>
<comment type="caution">
    <text evidence="9">The sequence shown here is derived from an EMBL/GenBank/DDBJ whole genome shotgun (WGS) entry which is preliminary data.</text>
</comment>
<keyword evidence="3 6" id="KW-1133">Transmembrane helix</keyword>
<feature type="transmembrane region" description="Helical" evidence="6">
    <location>
        <begin position="239"/>
        <end position="261"/>
    </location>
</feature>
<dbReference type="Proteomes" id="UP001500851">
    <property type="component" value="Unassembled WGS sequence"/>
</dbReference>
<gene>
    <name evidence="9" type="ORF">GCM10009768_09190</name>
</gene>
<dbReference type="Pfam" id="PF00664">
    <property type="entry name" value="ABC_membrane"/>
    <property type="match status" value="1"/>
</dbReference>
<feature type="domain" description="ABC transmembrane type-1" evidence="8">
    <location>
        <begin position="16"/>
        <end position="296"/>
    </location>
</feature>
<evidence type="ECO:0000313" key="9">
    <source>
        <dbReference type="EMBL" id="GAA1782442.1"/>
    </source>
</evidence>
<keyword evidence="9" id="KW-0067">ATP-binding</keyword>
<dbReference type="PROSITE" id="PS50893">
    <property type="entry name" value="ABC_TRANSPORTER_2"/>
    <property type="match status" value="1"/>
</dbReference>
<dbReference type="GO" id="GO:0005524">
    <property type="term" value="F:ATP binding"/>
    <property type="evidence" value="ECO:0007669"/>
    <property type="project" value="UniProtKB-KW"/>
</dbReference>
<feature type="transmembrane region" description="Helical" evidence="6">
    <location>
        <begin position="15"/>
        <end position="40"/>
    </location>
</feature>
<evidence type="ECO:0000256" key="1">
    <source>
        <dbReference type="ARBA" id="ARBA00004651"/>
    </source>
</evidence>
<evidence type="ECO:0000259" key="8">
    <source>
        <dbReference type="PROSITE" id="PS50929"/>
    </source>
</evidence>
<dbReference type="InterPro" id="IPR027417">
    <property type="entry name" value="P-loop_NTPase"/>
</dbReference>
<reference evidence="10" key="1">
    <citation type="journal article" date="2019" name="Int. J. Syst. Evol. Microbiol.">
        <title>The Global Catalogue of Microorganisms (GCM) 10K type strain sequencing project: providing services to taxonomists for standard genome sequencing and annotation.</title>
        <authorList>
            <consortium name="The Broad Institute Genomics Platform"/>
            <consortium name="The Broad Institute Genome Sequencing Center for Infectious Disease"/>
            <person name="Wu L."/>
            <person name="Ma J."/>
        </authorList>
    </citation>
    <scope>NUCLEOTIDE SEQUENCE [LARGE SCALE GENOMIC DNA]</scope>
    <source>
        <strain evidence="10">JCM 14736</strain>
    </source>
</reference>
<dbReference type="InterPro" id="IPR036640">
    <property type="entry name" value="ABC1_TM_sf"/>
</dbReference>
<accession>A0ABP4XHS5</accession>
<feature type="transmembrane region" description="Helical" evidence="6">
    <location>
        <begin position="145"/>
        <end position="168"/>
    </location>
</feature>
<proteinExistence type="predicted"/>